<feature type="domain" description="CheW-like" evidence="1">
    <location>
        <begin position="25"/>
        <end position="165"/>
    </location>
</feature>
<sequence length="181" mass="19715">MNTERTLGLFCDETNFRSPGSDWGNERFIAFSLGGRKCYMELERVIEIVCMMKIDVSHAIPPYILGTLCLRGRYLPIADLPSLLGIPAILLDDDALDPCVIVAGMKVGRASMDIGVRADEIFGLVQISSIFDNYRSAVNRSVNCTENSELPVLVNLDQLLGNGGFLAARASEKGPLNSDDG</sequence>
<dbReference type="SMART" id="SM00260">
    <property type="entry name" value="CheW"/>
    <property type="match status" value="1"/>
</dbReference>
<dbReference type="Proteomes" id="UP000233256">
    <property type="component" value="Unassembled WGS sequence"/>
</dbReference>
<dbReference type="AlphaFoldDB" id="A0A2N1PNH3"/>
<dbReference type="EMBL" id="PGXC01000010">
    <property type="protein sequence ID" value="PKK89877.1"/>
    <property type="molecule type" value="Genomic_DNA"/>
</dbReference>
<dbReference type="Gene3D" id="2.40.50.180">
    <property type="entry name" value="CheA-289, Domain 4"/>
    <property type="match status" value="1"/>
</dbReference>
<comment type="caution">
    <text evidence="2">The sequence shown here is derived from an EMBL/GenBank/DDBJ whole genome shotgun (WGS) entry which is preliminary data.</text>
</comment>
<accession>A0A2N1PNH3</accession>
<proteinExistence type="predicted"/>
<reference evidence="2 3" key="1">
    <citation type="journal article" date="2017" name="ISME J.">
        <title>Potential for microbial H2 and metal transformations associated with novel bacteria and archaea in deep terrestrial subsurface sediments.</title>
        <authorList>
            <person name="Hernsdorf A.W."/>
            <person name="Amano Y."/>
            <person name="Miyakawa K."/>
            <person name="Ise K."/>
            <person name="Suzuki Y."/>
            <person name="Anantharaman K."/>
            <person name="Probst A."/>
            <person name="Burstein D."/>
            <person name="Thomas B.C."/>
            <person name="Banfield J.F."/>
        </authorList>
    </citation>
    <scope>NUCLEOTIDE SEQUENCE [LARGE SCALE GENOMIC DNA]</scope>
    <source>
        <strain evidence="2">HGW-Wallbacteria-1</strain>
    </source>
</reference>
<dbReference type="GO" id="GO:0006935">
    <property type="term" value="P:chemotaxis"/>
    <property type="evidence" value="ECO:0007669"/>
    <property type="project" value="InterPro"/>
</dbReference>
<evidence type="ECO:0000313" key="3">
    <source>
        <dbReference type="Proteomes" id="UP000233256"/>
    </source>
</evidence>
<gene>
    <name evidence="2" type="ORF">CVV64_12040</name>
</gene>
<dbReference type="Pfam" id="PF01584">
    <property type="entry name" value="CheW"/>
    <property type="match status" value="1"/>
</dbReference>
<dbReference type="GO" id="GO:0007165">
    <property type="term" value="P:signal transduction"/>
    <property type="evidence" value="ECO:0007669"/>
    <property type="project" value="InterPro"/>
</dbReference>
<dbReference type="PROSITE" id="PS50851">
    <property type="entry name" value="CHEW"/>
    <property type="match status" value="1"/>
</dbReference>
<dbReference type="InterPro" id="IPR036061">
    <property type="entry name" value="CheW-like_dom_sf"/>
</dbReference>
<organism evidence="2 3">
    <name type="scientific">Candidatus Wallbacteria bacterium HGW-Wallbacteria-1</name>
    <dbReference type="NCBI Taxonomy" id="2013854"/>
    <lineage>
        <taxon>Bacteria</taxon>
        <taxon>Candidatus Walliibacteriota</taxon>
    </lineage>
</organism>
<name>A0A2N1PNH3_9BACT</name>
<dbReference type="SUPFAM" id="SSF50341">
    <property type="entry name" value="CheW-like"/>
    <property type="match status" value="1"/>
</dbReference>
<dbReference type="InterPro" id="IPR002545">
    <property type="entry name" value="CheW-lke_dom"/>
</dbReference>
<evidence type="ECO:0000313" key="2">
    <source>
        <dbReference type="EMBL" id="PKK89877.1"/>
    </source>
</evidence>
<protein>
    <recommendedName>
        <fullName evidence="1">CheW-like domain-containing protein</fullName>
    </recommendedName>
</protein>
<evidence type="ECO:0000259" key="1">
    <source>
        <dbReference type="PROSITE" id="PS50851"/>
    </source>
</evidence>